<dbReference type="Proteomes" id="UP001497512">
    <property type="component" value="Chromosome 8"/>
</dbReference>
<dbReference type="PANTHER" id="PTHR33563:SF6">
    <property type="entry name" value="USPA DOMAIN-CONTAINING PROTEIN"/>
    <property type="match status" value="1"/>
</dbReference>
<evidence type="ECO:0000313" key="2">
    <source>
        <dbReference type="EMBL" id="CAK9234008.1"/>
    </source>
</evidence>
<feature type="region of interest" description="Disordered" evidence="1">
    <location>
        <begin position="475"/>
        <end position="499"/>
    </location>
</feature>
<feature type="compositionally biased region" description="Low complexity" evidence="1">
    <location>
        <begin position="224"/>
        <end position="240"/>
    </location>
</feature>
<feature type="region of interest" description="Disordered" evidence="1">
    <location>
        <begin position="1"/>
        <end position="22"/>
    </location>
</feature>
<dbReference type="InterPro" id="IPR002812">
    <property type="entry name" value="DHQS"/>
</dbReference>
<reference evidence="2" key="1">
    <citation type="submission" date="2024-02" db="EMBL/GenBank/DDBJ databases">
        <authorList>
            <consortium name="ELIXIR-Norway"/>
            <consortium name="Elixir Norway"/>
        </authorList>
    </citation>
    <scope>NUCLEOTIDE SEQUENCE</scope>
</reference>
<keyword evidence="3" id="KW-1185">Reference proteome</keyword>
<gene>
    <name evidence="2" type="ORF">CSSPTR1EN2_LOCUS21921</name>
</gene>
<feature type="compositionally biased region" description="Low complexity" evidence="1">
    <location>
        <begin position="475"/>
        <end position="491"/>
    </location>
</feature>
<protein>
    <submittedName>
        <fullName evidence="2">Uncharacterized protein</fullName>
    </submittedName>
</protein>
<evidence type="ECO:0000256" key="1">
    <source>
        <dbReference type="SAM" id="MobiDB-lite"/>
    </source>
</evidence>
<sequence length="552" mass="60102">MAPMTSRRPVSAPDDAEELADTSLWQLAGRCRGGEEEVQPASSYQGFSMRAKELVRNSSLSFGPRNHHRGAGAEESNKPDGDHGAAAAAGLHHDGFLSRRRQTSMDISSLEVLITKTGYQEPYYMETMHSPSSEILHPMRSLFLDRISGASPTELPPVRKDKQTEVVSSVPPQEHCTNNTDEHDPSSPPVLYFSEFPELKKRREKIVEEEEEEEEAIVVEPVAAATEQESGEPAAAAGQKGSSGGGDGGPPADAPPSIPNVVVMVVYDAEKKPTTTGLDYAINTIVKEGDEIIVVGYLQHVMSPMGHKMLADTTKFIGVNEKCLKGEMVERKQLVEKMILNSGRGQKCAKKKVNLSTRIVPGALPRVIVVQEAESLHATWVIFDRNAMKEKKVYYSEHLKCHVLRIKSDGCSTETIRSLGPTPGPFADSVLSASFTSSESSSSTDHSSISNMSHEFSPSIWSRFKSFGSRRSSSVNHQQSVSATSSSTQSSPRTLVLSSTPEDTEYIVSSIPTINEFSFDSPNQKSMLNSAAKLKAFYLGEDTNIPQRDGAA</sequence>
<name>A0ABP0UZH0_9BRYO</name>
<feature type="region of interest" description="Disordered" evidence="1">
    <location>
        <begin position="224"/>
        <end position="257"/>
    </location>
</feature>
<dbReference type="EMBL" id="OZ019900">
    <property type="protein sequence ID" value="CAK9234008.1"/>
    <property type="molecule type" value="Genomic_DNA"/>
</dbReference>
<feature type="region of interest" description="Disordered" evidence="1">
    <location>
        <begin position="152"/>
        <end position="192"/>
    </location>
</feature>
<feature type="compositionally biased region" description="Polar residues" evidence="1">
    <location>
        <begin position="165"/>
        <end position="179"/>
    </location>
</feature>
<accession>A0ABP0UZH0</accession>
<dbReference type="PANTHER" id="PTHR33563">
    <property type="match status" value="1"/>
</dbReference>
<feature type="compositionally biased region" description="Basic and acidic residues" evidence="1">
    <location>
        <begin position="71"/>
        <end position="83"/>
    </location>
</feature>
<organism evidence="2 3">
    <name type="scientific">Sphagnum troendelagicum</name>
    <dbReference type="NCBI Taxonomy" id="128251"/>
    <lineage>
        <taxon>Eukaryota</taxon>
        <taxon>Viridiplantae</taxon>
        <taxon>Streptophyta</taxon>
        <taxon>Embryophyta</taxon>
        <taxon>Bryophyta</taxon>
        <taxon>Sphagnophytina</taxon>
        <taxon>Sphagnopsida</taxon>
        <taxon>Sphagnales</taxon>
        <taxon>Sphagnaceae</taxon>
        <taxon>Sphagnum</taxon>
    </lineage>
</organism>
<proteinExistence type="predicted"/>
<evidence type="ECO:0000313" key="3">
    <source>
        <dbReference type="Proteomes" id="UP001497512"/>
    </source>
</evidence>
<feature type="region of interest" description="Disordered" evidence="1">
    <location>
        <begin position="58"/>
        <end position="87"/>
    </location>
</feature>